<sequence length="481" mass="54017">MWRLSSIIQSNSKEYDWFGRSVFAPIWRQARQLRDRRTNCTANSKFTTSFSAKVCMPATPRSSKQRTYTIQQKRVALLLASDIGTKPAADFLDYPPRTVPDWAPQRNATFDVKGAQASKTLKGQGRKEIIPFAHGLLTFMKDMRRDEEVRLILFRFTFVADTSNIFYSRCASFTAKGHPQTGQSESVVLSQMVLLLTLSTSSILSLDTAKITHIRLRALLTEEPFILTPPNRVDITEWISTSWGDLSIDTIVSGFAKVGILTDTRVAEAMPTEDAPQIESCIVEELENCNLVDGEFGSDDDIENESVSDDESKKLPILFIVKGMPGGSIDKEELPKYPQGQGHVYCVQENGWVDSSVWSLYAKELLKFEIDAPFVLLADNFDCHVSEEEQEVIKRETNATVCPLPANSTAIYQPLDVGVMGPLKKTLRALWLTDYRKGYVTASEKRLISIKRTIRAWALIDSETVASSFEKAIPRHPLVEV</sequence>
<keyword evidence="3" id="KW-1185">Reference proteome</keyword>
<dbReference type="OrthoDB" id="94247at2759"/>
<dbReference type="GO" id="GO:0003676">
    <property type="term" value="F:nucleic acid binding"/>
    <property type="evidence" value="ECO:0007669"/>
    <property type="project" value="InterPro"/>
</dbReference>
<dbReference type="EMBL" id="BSXT01018865">
    <property type="protein sequence ID" value="GMG15076.1"/>
    <property type="molecule type" value="Genomic_DNA"/>
</dbReference>
<comment type="caution">
    <text evidence="2">The sequence shown here is derived from an EMBL/GenBank/DDBJ whole genome shotgun (WGS) entry which is preliminary data.</text>
</comment>
<dbReference type="InterPro" id="IPR004875">
    <property type="entry name" value="DDE_SF_endonuclease_dom"/>
</dbReference>
<evidence type="ECO:0000259" key="1">
    <source>
        <dbReference type="Pfam" id="PF03184"/>
    </source>
</evidence>
<proteinExistence type="predicted"/>
<protein>
    <submittedName>
        <fullName evidence="2">Unnamed protein product</fullName>
    </submittedName>
</protein>
<dbReference type="Proteomes" id="UP001165121">
    <property type="component" value="Unassembled WGS sequence"/>
</dbReference>
<accession>A0A9W7DC13</accession>
<reference evidence="2" key="1">
    <citation type="submission" date="2023-04" db="EMBL/GenBank/DDBJ databases">
        <title>Phytophthora fragariaefolia NBRC 109709.</title>
        <authorList>
            <person name="Ichikawa N."/>
            <person name="Sato H."/>
            <person name="Tonouchi N."/>
        </authorList>
    </citation>
    <scope>NUCLEOTIDE SEQUENCE</scope>
    <source>
        <strain evidence="2">NBRC 109709</strain>
    </source>
</reference>
<feature type="domain" description="DDE-1" evidence="1">
    <location>
        <begin position="310"/>
        <end position="469"/>
    </location>
</feature>
<dbReference type="Pfam" id="PF03184">
    <property type="entry name" value="DDE_1"/>
    <property type="match status" value="1"/>
</dbReference>
<organism evidence="2 3">
    <name type="scientific">Phytophthora fragariaefolia</name>
    <dbReference type="NCBI Taxonomy" id="1490495"/>
    <lineage>
        <taxon>Eukaryota</taxon>
        <taxon>Sar</taxon>
        <taxon>Stramenopiles</taxon>
        <taxon>Oomycota</taxon>
        <taxon>Peronosporomycetes</taxon>
        <taxon>Peronosporales</taxon>
        <taxon>Peronosporaceae</taxon>
        <taxon>Phytophthora</taxon>
    </lineage>
</organism>
<name>A0A9W7DC13_9STRA</name>
<gene>
    <name evidence="2" type="ORF">Pfra01_002933200</name>
</gene>
<evidence type="ECO:0000313" key="3">
    <source>
        <dbReference type="Proteomes" id="UP001165121"/>
    </source>
</evidence>
<evidence type="ECO:0000313" key="2">
    <source>
        <dbReference type="EMBL" id="GMG15076.1"/>
    </source>
</evidence>
<dbReference type="AlphaFoldDB" id="A0A9W7DC13"/>